<evidence type="ECO:0000256" key="4">
    <source>
        <dbReference type="ARBA" id="ARBA00023295"/>
    </source>
</evidence>
<dbReference type="GO" id="GO:0007117">
    <property type="term" value="P:budding cell bud growth"/>
    <property type="evidence" value="ECO:0007669"/>
    <property type="project" value="TreeGrafter"/>
</dbReference>
<protein>
    <recommendedName>
        <fullName evidence="8">Mannan endo-1,6-alpha-mannosidase</fullName>
    </recommendedName>
</protein>
<proteinExistence type="predicted"/>
<dbReference type="Pfam" id="PF03663">
    <property type="entry name" value="Glyco_hydro_76"/>
    <property type="match status" value="1"/>
</dbReference>
<dbReference type="GO" id="GO:0009272">
    <property type="term" value="P:fungal-type cell wall biogenesis"/>
    <property type="evidence" value="ECO:0007669"/>
    <property type="project" value="TreeGrafter"/>
</dbReference>
<accession>A0A8J5QG65</accession>
<evidence type="ECO:0000256" key="2">
    <source>
        <dbReference type="ARBA" id="ARBA00022801"/>
    </source>
</evidence>
<name>A0A8J5QG65_9ASCO</name>
<dbReference type="PANTHER" id="PTHR12145:SF36">
    <property type="entry name" value="MANNAN ENDO-1,6-ALPHA-MANNOSIDASE DCW1"/>
    <property type="match status" value="1"/>
</dbReference>
<evidence type="ECO:0000256" key="1">
    <source>
        <dbReference type="ARBA" id="ARBA00022729"/>
    </source>
</evidence>
<evidence type="ECO:0000313" key="6">
    <source>
        <dbReference type="EMBL" id="KAG7665069.1"/>
    </source>
</evidence>
<dbReference type="InterPro" id="IPR014480">
    <property type="entry name" value="Mannan-1_6-alpha_mannosidase"/>
</dbReference>
<evidence type="ECO:0008006" key="8">
    <source>
        <dbReference type="Google" id="ProtNLM"/>
    </source>
</evidence>
<dbReference type="EMBL" id="JAGSYN010000053">
    <property type="protein sequence ID" value="KAG7665069.1"/>
    <property type="molecule type" value="Genomic_DNA"/>
</dbReference>
<evidence type="ECO:0000256" key="5">
    <source>
        <dbReference type="SAM" id="MobiDB-lite"/>
    </source>
</evidence>
<dbReference type="GO" id="GO:0008496">
    <property type="term" value="F:mannan endo-1,6-alpha-mannosidase activity"/>
    <property type="evidence" value="ECO:0007669"/>
    <property type="project" value="InterPro"/>
</dbReference>
<keyword evidence="2" id="KW-0378">Hydrolase</keyword>
<dbReference type="RefSeq" id="XP_049265301.1">
    <property type="nucleotide sequence ID" value="XM_049405026.1"/>
</dbReference>
<organism evidence="6 7">
    <name type="scientific">[Candida] subhashii</name>
    <dbReference type="NCBI Taxonomy" id="561895"/>
    <lineage>
        <taxon>Eukaryota</taxon>
        <taxon>Fungi</taxon>
        <taxon>Dikarya</taxon>
        <taxon>Ascomycota</taxon>
        <taxon>Saccharomycotina</taxon>
        <taxon>Pichiomycetes</taxon>
        <taxon>Debaryomycetaceae</taxon>
        <taxon>Spathaspora</taxon>
    </lineage>
</organism>
<dbReference type="PANTHER" id="PTHR12145">
    <property type="entry name" value="MANNAN ENDO-1,6-ALPHA-MANNOSIDASE DCW1"/>
    <property type="match status" value="1"/>
</dbReference>
<comment type="caution">
    <text evidence="6">The sequence shown here is derived from an EMBL/GenBank/DDBJ whole genome shotgun (WGS) entry which is preliminary data.</text>
</comment>
<evidence type="ECO:0000313" key="7">
    <source>
        <dbReference type="Proteomes" id="UP000694255"/>
    </source>
</evidence>
<keyword evidence="1" id="KW-0732">Signal</keyword>
<dbReference type="Proteomes" id="UP000694255">
    <property type="component" value="Unassembled WGS sequence"/>
</dbReference>
<sequence>MDARWDSDCGGGLRWQIFTWNSGYDYKNAISNGCLFNLAARLARYTGNGTKYVEVAERVWNWMDDVGFFAEEADGTMRIYDGANVPNCTDVTTWRWSYTYGVFLSGCAYMYDFTNDTKWQTRADEILKASMFFFNNSIMQESTCQPYLMCNNDQRSFRSLFSRCLGLTSILMPETASTIRPLLEASAEGAAATCSGGGYRDACWQDWSLGPYDGYSSVLADQVSALEVINALLVQEPLTIKTGSSDDTNSETSSDVDDSVNDSNSATTGTATAGAAKVRILILPVSPAMAAWMIF</sequence>
<dbReference type="OrthoDB" id="4187847at2759"/>
<evidence type="ECO:0000256" key="3">
    <source>
        <dbReference type="ARBA" id="ARBA00023180"/>
    </source>
</evidence>
<dbReference type="GO" id="GO:0016052">
    <property type="term" value="P:carbohydrate catabolic process"/>
    <property type="evidence" value="ECO:0007669"/>
    <property type="project" value="InterPro"/>
</dbReference>
<keyword evidence="7" id="KW-1185">Reference proteome</keyword>
<dbReference type="AlphaFoldDB" id="A0A8J5QG65"/>
<keyword evidence="4" id="KW-0326">Glycosidase</keyword>
<reference evidence="6 7" key="1">
    <citation type="journal article" date="2021" name="DNA Res.">
        <title>Genome analysis of Candida subhashii reveals its hybrid nature and dual mitochondrial genome conformations.</title>
        <authorList>
            <person name="Mixao V."/>
            <person name="Hegedusova E."/>
            <person name="Saus E."/>
            <person name="Pryszcz L.P."/>
            <person name="Cillingova A."/>
            <person name="Nosek J."/>
            <person name="Gabaldon T."/>
        </authorList>
    </citation>
    <scope>NUCLEOTIDE SEQUENCE [LARGE SCALE GENOMIC DNA]</scope>
    <source>
        <strain evidence="6 7">CBS 10753</strain>
    </source>
</reference>
<keyword evidence="3" id="KW-0325">Glycoprotein</keyword>
<dbReference type="InterPro" id="IPR005198">
    <property type="entry name" value="Glyco_hydro_76"/>
</dbReference>
<feature type="region of interest" description="Disordered" evidence="5">
    <location>
        <begin position="242"/>
        <end position="269"/>
    </location>
</feature>
<gene>
    <name evidence="6" type="ORF">J8A68_001378</name>
</gene>
<dbReference type="GeneID" id="73468179"/>